<keyword evidence="1" id="KW-0472">Membrane</keyword>
<name>A0ABD3ETY6_9STRA</name>
<keyword evidence="1" id="KW-0812">Transmembrane</keyword>
<proteinExistence type="predicted"/>
<feature type="transmembrane region" description="Helical" evidence="1">
    <location>
        <begin position="16"/>
        <end position="35"/>
    </location>
</feature>
<evidence type="ECO:0000256" key="1">
    <source>
        <dbReference type="SAM" id="Phobius"/>
    </source>
</evidence>
<dbReference type="EMBL" id="JBIMZQ010000061">
    <property type="protein sequence ID" value="KAL3657777.1"/>
    <property type="molecule type" value="Genomic_DNA"/>
</dbReference>
<keyword evidence="1" id="KW-1133">Transmembrane helix</keyword>
<feature type="transmembrane region" description="Helical" evidence="1">
    <location>
        <begin position="298"/>
        <end position="320"/>
    </location>
</feature>
<feature type="transmembrane region" description="Helical" evidence="1">
    <location>
        <begin position="47"/>
        <end position="65"/>
    </location>
</feature>
<protein>
    <submittedName>
        <fullName evidence="2">Uncharacterized protein</fullName>
    </submittedName>
</protein>
<dbReference type="Proteomes" id="UP001632037">
    <property type="component" value="Unassembled WGS sequence"/>
</dbReference>
<evidence type="ECO:0000313" key="3">
    <source>
        <dbReference type="Proteomes" id="UP001632037"/>
    </source>
</evidence>
<gene>
    <name evidence="2" type="ORF">V7S43_017349</name>
</gene>
<sequence length="372" mass="41544">MAKQIIAKAAKGLHEYIGLIVVFSVDLFSVFYVAICTQTSKSITTTVLIIASDSFHLVIALRAIFQQVHGVKPADATESSSNSQSKIHFRDLPRMIRCVFGDSEVSNARSRRIRVFAPFPFPLSSKSVAFLTEIARAKRERHVYSSSAILLSGRTESVSRSRSSDRVGLKTGETKRHLARFVQILDASKQNQIAPASLATVLNAFGPEVAPESEPGLQMDRIFSSKTLFAALIHKGNEEAVWDALQALFHSEYLLMAEYVECALPLLYALYLSILYHLPIAQYYPHTASMTQEKLVSSLTNILLFGTVEFTTFVLLLLLLRKKFGVSPLYQLAFVLEIHAQTLQGHLFVWTIFILHLPLAHYGVDFNISLPR</sequence>
<keyword evidence="3" id="KW-1185">Reference proteome</keyword>
<dbReference type="AlphaFoldDB" id="A0ABD3ETY6"/>
<feature type="transmembrane region" description="Helical" evidence="1">
    <location>
        <begin position="259"/>
        <end position="278"/>
    </location>
</feature>
<accession>A0ABD3ETY6</accession>
<evidence type="ECO:0000313" key="2">
    <source>
        <dbReference type="EMBL" id="KAL3657777.1"/>
    </source>
</evidence>
<organism evidence="2 3">
    <name type="scientific">Phytophthora oleae</name>
    <dbReference type="NCBI Taxonomy" id="2107226"/>
    <lineage>
        <taxon>Eukaryota</taxon>
        <taxon>Sar</taxon>
        <taxon>Stramenopiles</taxon>
        <taxon>Oomycota</taxon>
        <taxon>Peronosporomycetes</taxon>
        <taxon>Peronosporales</taxon>
        <taxon>Peronosporaceae</taxon>
        <taxon>Phytophthora</taxon>
    </lineage>
</organism>
<reference evidence="2 3" key="1">
    <citation type="submission" date="2024-09" db="EMBL/GenBank/DDBJ databases">
        <title>Genome sequencing and assembly of Phytophthora oleae, isolate VK10A, causative agent of rot of olive drupes.</title>
        <authorList>
            <person name="Conti Taguali S."/>
            <person name="Riolo M."/>
            <person name="La Spada F."/>
            <person name="Cacciola S.O."/>
            <person name="Dionisio G."/>
        </authorList>
    </citation>
    <scope>NUCLEOTIDE SEQUENCE [LARGE SCALE GENOMIC DNA]</scope>
    <source>
        <strain evidence="2 3">VK10A</strain>
    </source>
</reference>
<comment type="caution">
    <text evidence="2">The sequence shown here is derived from an EMBL/GenBank/DDBJ whole genome shotgun (WGS) entry which is preliminary data.</text>
</comment>